<evidence type="ECO:0000313" key="1">
    <source>
        <dbReference type="EMBL" id="EAQ12659.1"/>
    </source>
</evidence>
<evidence type="ECO:0000313" key="2">
    <source>
        <dbReference type="Proteomes" id="UP000002931"/>
    </source>
</evidence>
<keyword evidence="2" id="KW-1185">Reference proteome</keyword>
<comment type="caution">
    <text evidence="1">The sequence shown here is derived from an EMBL/GenBank/DDBJ whole genome shotgun (WGS) entry which is preliminary data.</text>
</comment>
<sequence>MTVSISCINSRKVCTSGPPSS</sequence>
<organism evidence="1 2">
    <name type="scientific">Maritimibacter alkaliphilus HTCC2654</name>
    <dbReference type="NCBI Taxonomy" id="314271"/>
    <lineage>
        <taxon>Bacteria</taxon>
        <taxon>Pseudomonadati</taxon>
        <taxon>Pseudomonadota</taxon>
        <taxon>Alphaproteobacteria</taxon>
        <taxon>Rhodobacterales</taxon>
        <taxon>Roseobacteraceae</taxon>
        <taxon>Maritimibacter</taxon>
    </lineage>
</organism>
<protein>
    <submittedName>
        <fullName evidence="1">Uncharacterized protein</fullName>
    </submittedName>
</protein>
<dbReference type="EMBL" id="AAMT01000008">
    <property type="protein sequence ID" value="EAQ12659.1"/>
    <property type="molecule type" value="Genomic_DNA"/>
</dbReference>
<proteinExistence type="predicted"/>
<gene>
    <name evidence="1" type="ORF">RB2654_15275</name>
</gene>
<name>A3VHA4_9RHOB</name>
<reference evidence="1 2" key="1">
    <citation type="journal article" date="2010" name="J. Bacteriol.">
        <title>Genome sequences of Pelagibaca bermudensis HTCC2601T and Maritimibacter alkaliphilus HTCC2654T, the type strains of two marine Roseobacter genera.</title>
        <authorList>
            <person name="Thrash J.C."/>
            <person name="Cho J.C."/>
            <person name="Ferriera S."/>
            <person name="Johnson J."/>
            <person name="Vergin K.L."/>
            <person name="Giovannoni S.J."/>
        </authorList>
    </citation>
    <scope>NUCLEOTIDE SEQUENCE [LARGE SCALE GENOMIC DNA]</scope>
    <source>
        <strain evidence="1 2">HTCC2654</strain>
    </source>
</reference>
<dbReference type="HOGENOM" id="CLU_3426594_0_0_5"/>
<dbReference type="Proteomes" id="UP000002931">
    <property type="component" value="Unassembled WGS sequence"/>
</dbReference>
<dbReference type="AlphaFoldDB" id="A3VHA4"/>
<accession>A3VHA4</accession>